<evidence type="ECO:0000256" key="2">
    <source>
        <dbReference type="ARBA" id="ARBA00023002"/>
    </source>
</evidence>
<dbReference type="Proteomes" id="UP000319908">
    <property type="component" value="Unassembled WGS sequence"/>
</dbReference>
<dbReference type="PRINTS" id="PR00081">
    <property type="entry name" value="GDHRDH"/>
</dbReference>
<protein>
    <submittedName>
        <fullName evidence="3">Enoyl-[acyl-carrier-protein] reductase [NADPH] FabL</fullName>
        <ecNumber evidence="3">1.3.1.104</ecNumber>
    </submittedName>
</protein>
<dbReference type="GO" id="GO:0141148">
    <property type="term" value="F:enoyl-[acyl-carrier-protein] reductase (NADPH) activity"/>
    <property type="evidence" value="ECO:0007669"/>
    <property type="project" value="UniProtKB-EC"/>
</dbReference>
<keyword evidence="4" id="KW-1185">Reference proteome</keyword>
<dbReference type="Gene3D" id="3.40.50.720">
    <property type="entry name" value="NAD(P)-binding Rossmann-like Domain"/>
    <property type="match status" value="1"/>
</dbReference>
<keyword evidence="2 3" id="KW-0560">Oxidoreductase</keyword>
<dbReference type="EC" id="1.3.1.104" evidence="3"/>
<dbReference type="FunFam" id="3.40.50.720:FF:000084">
    <property type="entry name" value="Short-chain dehydrogenase reductase"/>
    <property type="match status" value="1"/>
</dbReference>
<evidence type="ECO:0000313" key="4">
    <source>
        <dbReference type="Proteomes" id="UP000319908"/>
    </source>
</evidence>
<sequence>MIDLSGRVALVTGSSRGIGRATAIRLAEAGADIVINYVTSRAAAIEVAQKITGLGRQVWVVKADVSESEDVEALMDFIKSNVGRLDIVVSNAATGGFRSLLNSGAQHFNTAMQTNVMSLVHLVREAKEMLTAGPHRGKVVAISSHGADIALPMYGLIGGSKAALESIARHLALELGDAGVNVNIVKAGLVETDSTRRLPGAAAMFDGRKGKSMMGERMLCDRDVADAVLFLASPLSDLVQGETLTVDGGSAVHV</sequence>
<dbReference type="PANTHER" id="PTHR43639">
    <property type="entry name" value="OXIDOREDUCTASE, SHORT-CHAIN DEHYDROGENASE/REDUCTASE FAMILY (AFU_ORTHOLOGUE AFUA_5G02870)"/>
    <property type="match status" value="1"/>
</dbReference>
<comment type="similarity">
    <text evidence="1">Belongs to the short-chain dehydrogenases/reductases (SDR) family.</text>
</comment>
<evidence type="ECO:0000313" key="3">
    <source>
        <dbReference type="EMBL" id="TWU18665.1"/>
    </source>
</evidence>
<organism evidence="3 4">
    <name type="scientific">Allorhodopirellula heiligendammensis</name>
    <dbReference type="NCBI Taxonomy" id="2714739"/>
    <lineage>
        <taxon>Bacteria</taxon>
        <taxon>Pseudomonadati</taxon>
        <taxon>Planctomycetota</taxon>
        <taxon>Planctomycetia</taxon>
        <taxon>Pirellulales</taxon>
        <taxon>Pirellulaceae</taxon>
        <taxon>Allorhodopirellula</taxon>
    </lineage>
</organism>
<gene>
    <name evidence="3" type="primary">fabL_1</name>
    <name evidence="3" type="ORF">Poly21_08290</name>
</gene>
<dbReference type="RefSeq" id="WP_146405673.1">
    <property type="nucleotide sequence ID" value="NZ_SJPU01000001.1"/>
</dbReference>
<dbReference type="SUPFAM" id="SSF51735">
    <property type="entry name" value="NAD(P)-binding Rossmann-fold domains"/>
    <property type="match status" value="1"/>
</dbReference>
<dbReference type="InterPro" id="IPR002347">
    <property type="entry name" value="SDR_fam"/>
</dbReference>
<dbReference type="AlphaFoldDB" id="A0A5C6C3K3"/>
<comment type="caution">
    <text evidence="3">The sequence shown here is derived from an EMBL/GenBank/DDBJ whole genome shotgun (WGS) entry which is preliminary data.</text>
</comment>
<accession>A0A5C6C3K3</accession>
<evidence type="ECO:0000256" key="1">
    <source>
        <dbReference type="ARBA" id="ARBA00006484"/>
    </source>
</evidence>
<dbReference type="InterPro" id="IPR036291">
    <property type="entry name" value="NAD(P)-bd_dom_sf"/>
</dbReference>
<name>A0A5C6C3K3_9BACT</name>
<proteinExistence type="inferred from homology"/>
<dbReference type="PANTHER" id="PTHR43639:SF1">
    <property type="entry name" value="SHORT-CHAIN DEHYDROGENASE_REDUCTASE FAMILY PROTEIN"/>
    <property type="match status" value="1"/>
</dbReference>
<dbReference type="OrthoDB" id="9803333at2"/>
<reference evidence="3 4" key="1">
    <citation type="journal article" date="2020" name="Antonie Van Leeuwenhoek">
        <title>Rhodopirellula heiligendammensis sp. nov., Rhodopirellula pilleata sp. nov., and Rhodopirellula solitaria sp. nov. isolated from natural or artificial marine surfaces in Northern Germany and California, USA, and emended description of the genus Rhodopirellula.</title>
        <authorList>
            <person name="Kallscheuer N."/>
            <person name="Wiegand S."/>
            <person name="Jogler M."/>
            <person name="Boedeker C."/>
            <person name="Peeters S.H."/>
            <person name="Rast P."/>
            <person name="Heuer A."/>
            <person name="Jetten M.S.M."/>
            <person name="Rohde M."/>
            <person name="Jogler C."/>
        </authorList>
    </citation>
    <scope>NUCLEOTIDE SEQUENCE [LARGE SCALE GENOMIC DNA]</scope>
    <source>
        <strain evidence="3 4">Poly21</strain>
    </source>
</reference>
<dbReference type="EMBL" id="SJPU01000001">
    <property type="protein sequence ID" value="TWU18665.1"/>
    <property type="molecule type" value="Genomic_DNA"/>
</dbReference>
<dbReference type="Pfam" id="PF13561">
    <property type="entry name" value="adh_short_C2"/>
    <property type="match status" value="1"/>
</dbReference>